<organism evidence="2 3">
    <name type="scientific">Megalops atlanticus</name>
    <name type="common">Tarpon</name>
    <name type="synonym">Clupea gigantea</name>
    <dbReference type="NCBI Taxonomy" id="7932"/>
    <lineage>
        <taxon>Eukaryota</taxon>
        <taxon>Metazoa</taxon>
        <taxon>Chordata</taxon>
        <taxon>Craniata</taxon>
        <taxon>Vertebrata</taxon>
        <taxon>Euteleostomi</taxon>
        <taxon>Actinopterygii</taxon>
        <taxon>Neopterygii</taxon>
        <taxon>Teleostei</taxon>
        <taxon>Elopiformes</taxon>
        <taxon>Megalopidae</taxon>
        <taxon>Megalops</taxon>
    </lineage>
</organism>
<dbReference type="EMBL" id="JAFDVH010000025">
    <property type="protein sequence ID" value="KAG7454461.1"/>
    <property type="molecule type" value="Genomic_DNA"/>
</dbReference>
<reference evidence="2" key="1">
    <citation type="submission" date="2021-01" db="EMBL/GenBank/DDBJ databases">
        <authorList>
            <person name="Zahm M."/>
            <person name="Roques C."/>
            <person name="Cabau C."/>
            <person name="Klopp C."/>
            <person name="Donnadieu C."/>
            <person name="Jouanno E."/>
            <person name="Lampietro C."/>
            <person name="Louis A."/>
            <person name="Herpin A."/>
            <person name="Echchiki A."/>
            <person name="Berthelot C."/>
            <person name="Parey E."/>
            <person name="Roest-Crollius H."/>
            <person name="Braasch I."/>
            <person name="Postlethwait J."/>
            <person name="Bobe J."/>
            <person name="Montfort J."/>
            <person name="Bouchez O."/>
            <person name="Begum T."/>
            <person name="Mejri S."/>
            <person name="Adams A."/>
            <person name="Chen W.-J."/>
            <person name="Guiguen Y."/>
        </authorList>
    </citation>
    <scope>NUCLEOTIDE SEQUENCE</scope>
    <source>
        <strain evidence="2">YG-15Mar2019-1</strain>
        <tissue evidence="2">Brain</tissue>
    </source>
</reference>
<gene>
    <name evidence="2" type="ORF">MATL_G00259960</name>
</gene>
<evidence type="ECO:0000256" key="1">
    <source>
        <dbReference type="SAM" id="MobiDB-lite"/>
    </source>
</evidence>
<protein>
    <submittedName>
        <fullName evidence="2">Uncharacterized protein</fullName>
    </submittedName>
</protein>
<accession>A0A9D3P8S2</accession>
<sequence length="155" mass="16827">MGTEDRTEGEVLCRDEFLAVPVNLLSLPPTPQVLPPTQALQGPYPKPPKPSTPSPPKHCGILLSKQQKYTGEKEKKRIRIIAPIVQMCDCTGKGEIEPGLRPIGSQVERGVVSNGKPAGSAYTLSAPLQPCVINSLPLWSELILFQDWDSKCTGQ</sequence>
<feature type="compositionally biased region" description="Pro residues" evidence="1">
    <location>
        <begin position="44"/>
        <end position="56"/>
    </location>
</feature>
<proteinExistence type="predicted"/>
<dbReference type="AlphaFoldDB" id="A0A9D3P8S2"/>
<name>A0A9D3P8S2_MEGAT</name>
<comment type="caution">
    <text evidence="2">The sequence shown here is derived from an EMBL/GenBank/DDBJ whole genome shotgun (WGS) entry which is preliminary data.</text>
</comment>
<evidence type="ECO:0000313" key="2">
    <source>
        <dbReference type="EMBL" id="KAG7454461.1"/>
    </source>
</evidence>
<dbReference type="Proteomes" id="UP001046870">
    <property type="component" value="Chromosome 25"/>
</dbReference>
<evidence type="ECO:0000313" key="3">
    <source>
        <dbReference type="Proteomes" id="UP001046870"/>
    </source>
</evidence>
<feature type="region of interest" description="Disordered" evidence="1">
    <location>
        <begin position="27"/>
        <end position="57"/>
    </location>
</feature>
<keyword evidence="3" id="KW-1185">Reference proteome</keyword>